<dbReference type="Proteomes" id="UP000076858">
    <property type="component" value="Unassembled WGS sequence"/>
</dbReference>
<sequence>MTMVEIEISLKAASFNKGGNRIIDGNGNINHIKEGPDKREIKVKITTGPTKVLSCSQSDCRGTPFFKLLNLKKTKRREYITVNARHTNIIIIINTPYEF</sequence>
<keyword evidence="2" id="KW-1185">Reference proteome</keyword>
<evidence type="ECO:0000313" key="1">
    <source>
        <dbReference type="EMBL" id="KZS10334.1"/>
    </source>
</evidence>
<name>A0A162DDM7_9CRUS</name>
<accession>A0A162DDM7</accession>
<evidence type="ECO:0000313" key="2">
    <source>
        <dbReference type="Proteomes" id="UP000076858"/>
    </source>
</evidence>
<dbReference type="EMBL" id="LRGB01001847">
    <property type="protein sequence ID" value="KZS10334.1"/>
    <property type="molecule type" value="Genomic_DNA"/>
</dbReference>
<organism evidence="1 2">
    <name type="scientific">Daphnia magna</name>
    <dbReference type="NCBI Taxonomy" id="35525"/>
    <lineage>
        <taxon>Eukaryota</taxon>
        <taxon>Metazoa</taxon>
        <taxon>Ecdysozoa</taxon>
        <taxon>Arthropoda</taxon>
        <taxon>Crustacea</taxon>
        <taxon>Branchiopoda</taxon>
        <taxon>Diplostraca</taxon>
        <taxon>Cladocera</taxon>
        <taxon>Anomopoda</taxon>
        <taxon>Daphniidae</taxon>
        <taxon>Daphnia</taxon>
    </lineage>
</organism>
<gene>
    <name evidence="1" type="ORF">APZ42_025233</name>
</gene>
<reference evidence="1 2" key="1">
    <citation type="submission" date="2016-03" db="EMBL/GenBank/DDBJ databases">
        <title>EvidentialGene: Evidence-directed Construction of Genes on Genomes.</title>
        <authorList>
            <person name="Gilbert D.G."/>
            <person name="Choi J.-H."/>
            <person name="Mockaitis K."/>
            <person name="Colbourne J."/>
            <person name="Pfrender M."/>
        </authorList>
    </citation>
    <scope>NUCLEOTIDE SEQUENCE [LARGE SCALE GENOMIC DNA]</scope>
    <source>
        <strain evidence="1 2">Xinb3</strain>
        <tissue evidence="1">Complete organism</tissue>
    </source>
</reference>
<comment type="caution">
    <text evidence="1">The sequence shown here is derived from an EMBL/GenBank/DDBJ whole genome shotgun (WGS) entry which is preliminary data.</text>
</comment>
<proteinExistence type="predicted"/>
<protein>
    <submittedName>
        <fullName evidence="1">Uncharacterized protein</fullName>
    </submittedName>
</protein>
<dbReference type="AlphaFoldDB" id="A0A162DDM7"/>